<gene>
    <name evidence="5" type="ORF">SLS63_013740</name>
</gene>
<feature type="region of interest" description="Disordered" evidence="2">
    <location>
        <begin position="42"/>
        <end position="63"/>
    </location>
</feature>
<feature type="region of interest" description="Disordered" evidence="2">
    <location>
        <begin position="1148"/>
        <end position="1168"/>
    </location>
</feature>
<keyword evidence="6" id="KW-1185">Reference proteome</keyword>
<dbReference type="Gene3D" id="3.40.50.1820">
    <property type="entry name" value="alpha/beta hydrolase"/>
    <property type="match status" value="1"/>
</dbReference>
<feature type="domain" description="Nephrocystin 3-like N-terminal" evidence="4">
    <location>
        <begin position="345"/>
        <end position="505"/>
    </location>
</feature>
<dbReference type="Proteomes" id="UP001430848">
    <property type="component" value="Unassembled WGS sequence"/>
</dbReference>
<dbReference type="Pfam" id="PF22939">
    <property type="entry name" value="WHD_GPIID"/>
    <property type="match status" value="1"/>
</dbReference>
<proteinExistence type="predicted"/>
<reference evidence="5 6" key="1">
    <citation type="submission" date="2024-02" db="EMBL/GenBank/DDBJ databases">
        <title>De novo assembly and annotation of 12 fungi associated with fruit tree decline syndrome in Ontario, Canada.</title>
        <authorList>
            <person name="Sulman M."/>
            <person name="Ellouze W."/>
            <person name="Ilyukhin E."/>
        </authorList>
    </citation>
    <scope>NUCLEOTIDE SEQUENCE [LARGE SCALE GENOMIC DNA]</scope>
    <source>
        <strain evidence="5 6">M169</strain>
    </source>
</reference>
<dbReference type="SUPFAM" id="SSF53474">
    <property type="entry name" value="alpha/beta-Hydrolases"/>
    <property type="match status" value="1"/>
</dbReference>
<evidence type="ECO:0000259" key="4">
    <source>
        <dbReference type="Pfam" id="PF24883"/>
    </source>
</evidence>
<dbReference type="SUPFAM" id="SSF52540">
    <property type="entry name" value="P-loop containing nucleoside triphosphate hydrolases"/>
    <property type="match status" value="1"/>
</dbReference>
<dbReference type="InterPro" id="IPR015943">
    <property type="entry name" value="WD40/YVTN_repeat-like_dom_sf"/>
</dbReference>
<sequence>MFKKITSRRKKPSDADGRSLAADDDNASVISRAESRNSLTIASTFTAPDRRREPSPGGQLAESGPLGLNVVYTPDNGRKVDIIFIHGLGGTSKWTWSKHRNSELFWPLTFLPLEQDLCLARILTFGYNASFQKAGNVSLSLLDFAKDLLFDLKYGKDADMDELDMGKVPIIFVVHSMGGLVVKEASLYRTLNRILDSVMLNSKQYVAELARNSLTLQKLNEQFRHIAPRLDIVSFYETMPTRIKSARVMVLEKESSVLGYPGEVSKALSADHHGICKYEGPQDPNYITIRNVLKSLVGKILAKDNAKQPELSERRAALDLKSLFELTELPGLDYIFFRDQWTEDTNNWINHDKTLLQWRDSQDDLSVLWLNGGAATGKSILASTIINNLAQDGHSCQYFFIRHGDRKKRSFSFLLRSLAFQIAQSVPGLAHQLNELKDEGVDFGAADSKIIWDRVFKSVIFQFSWEKPLYWIVDGLDEIESPRTAIKLLLDITACSPIHILFSSRRTPEITSALDRRPATVHFSILDIDGHLEDIGIHVRQELRVPCGNEFKERIEKQIVEKSQNNFLWARLAVENVNQCHTLDDIDAALQQLPEGMDALYDRMALSITHNPNPRDKQLATKILQCLTCSLRVLSVAEMAYALGEAASGMLDLPHAIGDLCGGFATVDNDGNVSIIHHSAREYLLSNSDQRDFSIDRATAHKDLFLSSMRCLMSTGLRAKLGRNQAPEFLDYAAVSWSSHLLHVTPLDDDALSTLKRLLTGNSMLTWIHALATTGHLRVLAQTSKDLSKLARNMRQHSKLDISEQELISSWSVDLLRIMGRYGSLLRRKPDSIYNSIPPFCPKGSSVHQLFGKSEALSVHGISIEKWDDLFVRISLGKSFASSIQAAGPHVAVLAAPGNVHIYEATDFRESKGSPIQHGERVDRVQLNKTASLLVSYGYRTTKVWKVSSGDCILSVDSVESKTRPLTMLFTNDDSTLLVGSDDRRVRSLSLVEDTPEWEIIADLEEFGLEKHFTNSASHMALSPDGSMITVGYHDVSMVLGLTVEGVVFRWAPYEDSVDEISAGASKLAISNDGELLVTGDSHGRVKLYTTASFSLLHNISAQEAVFGLTFSPDSKRFYDIRGFQANAWEPNALVKYAESSGDMDSVSEYSMSHLSERSTIKRSRQSA</sequence>
<feature type="domain" description="GPI inositol-deacylase winged helix" evidence="3">
    <location>
        <begin position="615"/>
        <end position="696"/>
    </location>
</feature>
<evidence type="ECO:0008006" key="7">
    <source>
        <dbReference type="Google" id="ProtNLM"/>
    </source>
</evidence>
<dbReference type="InterPro" id="IPR036322">
    <property type="entry name" value="WD40_repeat_dom_sf"/>
</dbReference>
<dbReference type="SUPFAM" id="SSF50978">
    <property type="entry name" value="WD40 repeat-like"/>
    <property type="match status" value="1"/>
</dbReference>
<evidence type="ECO:0000313" key="6">
    <source>
        <dbReference type="Proteomes" id="UP001430848"/>
    </source>
</evidence>
<dbReference type="PANTHER" id="PTHR10039">
    <property type="entry name" value="AMELOGENIN"/>
    <property type="match status" value="1"/>
</dbReference>
<dbReference type="Gene3D" id="2.130.10.10">
    <property type="entry name" value="YVTN repeat-like/Quinoprotein amine dehydrogenase"/>
    <property type="match status" value="2"/>
</dbReference>
<dbReference type="InterPro" id="IPR029058">
    <property type="entry name" value="AB_hydrolase_fold"/>
</dbReference>
<keyword evidence="1" id="KW-0677">Repeat</keyword>
<dbReference type="PANTHER" id="PTHR10039:SF16">
    <property type="entry name" value="GPI INOSITOL-DEACYLASE"/>
    <property type="match status" value="1"/>
</dbReference>
<name>A0ABR1NMN4_DIAER</name>
<organism evidence="5 6">
    <name type="scientific">Diaporthe eres</name>
    <name type="common">Phomopsis oblonga</name>
    <dbReference type="NCBI Taxonomy" id="83184"/>
    <lineage>
        <taxon>Eukaryota</taxon>
        <taxon>Fungi</taxon>
        <taxon>Dikarya</taxon>
        <taxon>Ascomycota</taxon>
        <taxon>Pezizomycotina</taxon>
        <taxon>Sordariomycetes</taxon>
        <taxon>Sordariomycetidae</taxon>
        <taxon>Diaporthales</taxon>
        <taxon>Diaporthaceae</taxon>
        <taxon>Diaporthe</taxon>
        <taxon>Diaporthe eres species complex</taxon>
    </lineage>
</organism>
<comment type="caution">
    <text evidence="5">The sequence shown here is derived from an EMBL/GenBank/DDBJ whole genome shotgun (WGS) entry which is preliminary data.</text>
</comment>
<feature type="region of interest" description="Disordered" evidence="2">
    <location>
        <begin position="1"/>
        <end position="28"/>
    </location>
</feature>
<dbReference type="Gene3D" id="3.40.50.300">
    <property type="entry name" value="P-loop containing nucleotide triphosphate hydrolases"/>
    <property type="match status" value="1"/>
</dbReference>
<dbReference type="EMBL" id="JAKNSF020000201">
    <property type="protein sequence ID" value="KAK7707389.1"/>
    <property type="molecule type" value="Genomic_DNA"/>
</dbReference>
<evidence type="ECO:0000259" key="3">
    <source>
        <dbReference type="Pfam" id="PF22939"/>
    </source>
</evidence>
<feature type="compositionally biased region" description="Basic residues" evidence="2">
    <location>
        <begin position="1"/>
        <end position="11"/>
    </location>
</feature>
<dbReference type="Pfam" id="PF24883">
    <property type="entry name" value="NPHP3_N"/>
    <property type="match status" value="1"/>
</dbReference>
<dbReference type="InterPro" id="IPR056884">
    <property type="entry name" value="NPHP3-like_N"/>
</dbReference>
<evidence type="ECO:0000256" key="1">
    <source>
        <dbReference type="ARBA" id="ARBA00022737"/>
    </source>
</evidence>
<dbReference type="InterPro" id="IPR027417">
    <property type="entry name" value="P-loop_NTPase"/>
</dbReference>
<dbReference type="InterPro" id="IPR054471">
    <property type="entry name" value="GPIID_WHD"/>
</dbReference>
<evidence type="ECO:0000256" key="2">
    <source>
        <dbReference type="SAM" id="MobiDB-lite"/>
    </source>
</evidence>
<evidence type="ECO:0000313" key="5">
    <source>
        <dbReference type="EMBL" id="KAK7707389.1"/>
    </source>
</evidence>
<accession>A0ABR1NMN4</accession>
<protein>
    <recommendedName>
        <fullName evidence="7">NACHT domain-containing protein</fullName>
    </recommendedName>
</protein>